<dbReference type="STRING" id="294747.C5MFD0"/>
<reference evidence="1 2" key="1">
    <citation type="journal article" date="2009" name="Nature">
        <title>Evolution of pathogenicity and sexual reproduction in eight Candida genomes.</title>
        <authorList>
            <person name="Butler G."/>
            <person name="Rasmussen M.D."/>
            <person name="Lin M.F."/>
            <person name="Santos M.A."/>
            <person name="Sakthikumar S."/>
            <person name="Munro C.A."/>
            <person name="Rheinbay E."/>
            <person name="Grabherr M."/>
            <person name="Forche A."/>
            <person name="Reedy J.L."/>
            <person name="Agrafioti I."/>
            <person name="Arnaud M.B."/>
            <person name="Bates S."/>
            <person name="Brown A.J."/>
            <person name="Brunke S."/>
            <person name="Costanzo M.C."/>
            <person name="Fitzpatrick D.A."/>
            <person name="de Groot P.W."/>
            <person name="Harris D."/>
            <person name="Hoyer L.L."/>
            <person name="Hube B."/>
            <person name="Klis F.M."/>
            <person name="Kodira C."/>
            <person name="Lennard N."/>
            <person name="Logue M.E."/>
            <person name="Martin R."/>
            <person name="Neiman A.M."/>
            <person name="Nikolaou E."/>
            <person name="Quail M.A."/>
            <person name="Quinn J."/>
            <person name="Santos M.C."/>
            <person name="Schmitzberger F.F."/>
            <person name="Sherlock G."/>
            <person name="Shah P."/>
            <person name="Silverstein K.A."/>
            <person name="Skrzypek M.S."/>
            <person name="Soll D."/>
            <person name="Staggs R."/>
            <person name="Stansfield I."/>
            <person name="Stumpf M.P."/>
            <person name="Sudbery P.E."/>
            <person name="Srikantha T."/>
            <person name="Zeng Q."/>
            <person name="Berman J."/>
            <person name="Berriman M."/>
            <person name="Heitman J."/>
            <person name="Gow N.A."/>
            <person name="Lorenz M.C."/>
            <person name="Birren B.W."/>
            <person name="Kellis M."/>
            <person name="Cuomo C.A."/>
        </authorList>
    </citation>
    <scope>NUCLEOTIDE SEQUENCE [LARGE SCALE GENOMIC DNA]</scope>
    <source>
        <strain evidence="2">ATCC MYA-3404 / T1</strain>
    </source>
</reference>
<dbReference type="OrthoDB" id="4025088at2759"/>
<dbReference type="RefSeq" id="XP_002550475.1">
    <property type="nucleotide sequence ID" value="XM_002550429.1"/>
</dbReference>
<dbReference type="AlphaFoldDB" id="C5MFD0"/>
<evidence type="ECO:0008006" key="3">
    <source>
        <dbReference type="Google" id="ProtNLM"/>
    </source>
</evidence>
<name>C5MFD0_CANTT</name>
<accession>C5MFD0</accession>
<protein>
    <recommendedName>
        <fullName evidence="3">PCI domain-containing protein</fullName>
    </recommendedName>
</protein>
<dbReference type="eggNOG" id="ENOG502RQDW">
    <property type="taxonomic scope" value="Eukaryota"/>
</dbReference>
<dbReference type="GeneID" id="8298126"/>
<proteinExistence type="predicted"/>
<gene>
    <name evidence="1" type="ORF">CTRG_04773</name>
</gene>
<dbReference type="VEuPathDB" id="FungiDB:CTRG_04773"/>
<sequence>MTITIQDIPDLLVEPSKINYLKELTYLNNQSINKEDDNDDKLLNTLELFTFGNFKQYNKYKTKYIELNEIMINKLIKLTLISINTDFINQIISFDKINQIYDLNIGKIYNILIELNFQNLINIQIDDVQNVLIIKEKKILRDVYNDDEDDYKLRVLNEDEDLGVTKSVKLSKLKLQNWINEKLNPVKNEIENRLNTSLIKDEGLVISGSSPINPIQDSIRFENTRKRKTPDNI</sequence>
<keyword evidence="2" id="KW-1185">Reference proteome</keyword>
<dbReference type="Proteomes" id="UP000002037">
    <property type="component" value="Unassembled WGS sequence"/>
</dbReference>
<evidence type="ECO:0000313" key="2">
    <source>
        <dbReference type="Proteomes" id="UP000002037"/>
    </source>
</evidence>
<evidence type="ECO:0000313" key="1">
    <source>
        <dbReference type="EMBL" id="EER31990.1"/>
    </source>
</evidence>
<organism evidence="1 2">
    <name type="scientific">Candida tropicalis (strain ATCC MYA-3404 / T1)</name>
    <name type="common">Yeast</name>
    <dbReference type="NCBI Taxonomy" id="294747"/>
    <lineage>
        <taxon>Eukaryota</taxon>
        <taxon>Fungi</taxon>
        <taxon>Dikarya</taxon>
        <taxon>Ascomycota</taxon>
        <taxon>Saccharomycotina</taxon>
        <taxon>Pichiomycetes</taxon>
        <taxon>Debaryomycetaceae</taxon>
        <taxon>Candida/Lodderomyces clade</taxon>
        <taxon>Candida</taxon>
    </lineage>
</organism>
<dbReference type="HOGENOM" id="CLU_103820_0_0_1"/>
<dbReference type="EMBL" id="GG692400">
    <property type="protein sequence ID" value="EER31990.1"/>
    <property type="molecule type" value="Genomic_DNA"/>
</dbReference>
<dbReference type="KEGG" id="ctp:CTRG_04773"/>